<dbReference type="PRINTS" id="PR00420">
    <property type="entry name" value="RNGMNOXGNASE"/>
</dbReference>
<dbReference type="PANTHER" id="PTHR13847">
    <property type="entry name" value="SARCOSINE DEHYDROGENASE-RELATED"/>
    <property type="match status" value="1"/>
</dbReference>
<dbReference type="InterPro" id="IPR036188">
    <property type="entry name" value="FAD/NAD-bd_sf"/>
</dbReference>
<sequence>MDLKSGYPFWTVSNGLPSAFPPLKSDLDCDVVIVGAGITGALIALALADAGLDVVVLDKRDVGWGSTSASTALLQYEIDTEMLALAKMFGENHAVLAYRACEKAIHALAGIAAENGRVGFRKMQSLYYASSASHADRLRNEAELRRRHGFAIETLEHDNLAARFAIDAPMALLTATAAQVDPYRLTYAIFRRLQQRGVRIFDRSAMLDWQTKSPHVLVRADHDAIVRCKHLIIASGYESQQYLHQRVATNHSSYALVTEPVSGGLGVLRDTLMWESARPYLYLRSTVDGRILVGGEDDRTDQPEKRDAAVPKKSATLMQKMKKLLPHLALEKGYTWAGTFAETADGLPFFGPHPQHGPRVHFAMAYGGNGIAFSAIGAEILRARITRKSHPLMKFFSFERIA</sequence>
<dbReference type="GO" id="GO:0005737">
    <property type="term" value="C:cytoplasm"/>
    <property type="evidence" value="ECO:0007669"/>
    <property type="project" value="TreeGrafter"/>
</dbReference>
<dbReference type="Pfam" id="PF01266">
    <property type="entry name" value="DAO"/>
    <property type="match status" value="1"/>
</dbReference>
<reference evidence="3 4" key="1">
    <citation type="submission" date="2019-01" db="EMBL/GenBank/DDBJ databases">
        <title>Pseudolysobacter antarctica gen. nov., sp. nov., isolated from Fildes Peninsula, Antarctica.</title>
        <authorList>
            <person name="Wei Z."/>
            <person name="Peng F."/>
        </authorList>
    </citation>
    <scope>NUCLEOTIDE SEQUENCE [LARGE SCALE GENOMIC DNA]</scope>
    <source>
        <strain evidence="3 4">AQ6-296</strain>
    </source>
</reference>
<dbReference type="OrthoDB" id="311718at2"/>
<keyword evidence="4" id="KW-1185">Reference proteome</keyword>
<feature type="domain" description="FAD dependent oxidoreductase" evidence="2">
    <location>
        <begin position="30"/>
        <end position="382"/>
    </location>
</feature>
<gene>
    <name evidence="3" type="ORF">ELE36_06690</name>
</gene>
<evidence type="ECO:0000313" key="4">
    <source>
        <dbReference type="Proteomes" id="UP000291562"/>
    </source>
</evidence>
<protein>
    <submittedName>
        <fullName evidence="3">FAD-binding oxidoreductase</fullName>
    </submittedName>
</protein>
<organism evidence="3 4">
    <name type="scientific">Pseudolysobacter antarcticus</name>
    <dbReference type="NCBI Taxonomy" id="2511995"/>
    <lineage>
        <taxon>Bacteria</taxon>
        <taxon>Pseudomonadati</taxon>
        <taxon>Pseudomonadota</taxon>
        <taxon>Gammaproteobacteria</taxon>
        <taxon>Lysobacterales</taxon>
        <taxon>Rhodanobacteraceae</taxon>
        <taxon>Pseudolysobacter</taxon>
    </lineage>
</organism>
<dbReference type="AlphaFoldDB" id="A0A411HHT6"/>
<dbReference type="Gene3D" id="3.30.9.10">
    <property type="entry name" value="D-Amino Acid Oxidase, subunit A, domain 2"/>
    <property type="match status" value="1"/>
</dbReference>
<dbReference type="SUPFAM" id="SSF51905">
    <property type="entry name" value="FAD/NAD(P)-binding domain"/>
    <property type="match status" value="1"/>
</dbReference>
<dbReference type="InterPro" id="IPR006076">
    <property type="entry name" value="FAD-dep_OxRdtase"/>
</dbReference>
<dbReference type="RefSeq" id="WP_129832334.1">
    <property type="nucleotide sequence ID" value="NZ_CP035704.1"/>
</dbReference>
<dbReference type="PANTHER" id="PTHR13847:SF201">
    <property type="entry name" value="PUTATIBE OXIDOREDUCTASE"/>
    <property type="match status" value="1"/>
</dbReference>
<accession>A0A411HHT6</accession>
<dbReference type="Gene3D" id="3.50.50.60">
    <property type="entry name" value="FAD/NAD(P)-binding domain"/>
    <property type="match status" value="1"/>
</dbReference>
<keyword evidence="1" id="KW-0560">Oxidoreductase</keyword>
<proteinExistence type="predicted"/>
<evidence type="ECO:0000313" key="3">
    <source>
        <dbReference type="EMBL" id="QBB70075.1"/>
    </source>
</evidence>
<name>A0A411HHT6_9GAMM</name>
<dbReference type="KEGG" id="xbc:ELE36_06690"/>
<dbReference type="Proteomes" id="UP000291562">
    <property type="component" value="Chromosome"/>
</dbReference>
<evidence type="ECO:0000256" key="1">
    <source>
        <dbReference type="ARBA" id="ARBA00023002"/>
    </source>
</evidence>
<dbReference type="GO" id="GO:0016491">
    <property type="term" value="F:oxidoreductase activity"/>
    <property type="evidence" value="ECO:0007669"/>
    <property type="project" value="UniProtKB-KW"/>
</dbReference>
<dbReference type="EMBL" id="CP035704">
    <property type="protein sequence ID" value="QBB70075.1"/>
    <property type="molecule type" value="Genomic_DNA"/>
</dbReference>
<evidence type="ECO:0000259" key="2">
    <source>
        <dbReference type="Pfam" id="PF01266"/>
    </source>
</evidence>